<dbReference type="HOGENOM" id="CLU_2252642_0_0_1"/>
<dbReference type="GO" id="GO:0003723">
    <property type="term" value="F:RNA binding"/>
    <property type="evidence" value="ECO:0007669"/>
    <property type="project" value="InterPro"/>
</dbReference>
<dbReference type="EMBL" id="JH819067">
    <property type="protein sequence ID" value="EKC32623.1"/>
    <property type="molecule type" value="Genomic_DNA"/>
</dbReference>
<name>K1QFI1_MAGGI</name>
<dbReference type="Gene3D" id="1.10.1900.10">
    <property type="entry name" value="c-terminal domain of poly(a) binding protein"/>
    <property type="match status" value="1"/>
</dbReference>
<reference evidence="1" key="1">
    <citation type="journal article" date="2012" name="Nature">
        <title>The oyster genome reveals stress adaptation and complexity of shell formation.</title>
        <authorList>
            <person name="Zhang G."/>
            <person name="Fang X."/>
            <person name="Guo X."/>
            <person name="Li L."/>
            <person name="Luo R."/>
            <person name="Xu F."/>
            <person name="Yang P."/>
            <person name="Zhang L."/>
            <person name="Wang X."/>
            <person name="Qi H."/>
            <person name="Xiong Z."/>
            <person name="Que H."/>
            <person name="Xie Y."/>
            <person name="Holland P.W."/>
            <person name="Paps J."/>
            <person name="Zhu Y."/>
            <person name="Wu F."/>
            <person name="Chen Y."/>
            <person name="Wang J."/>
            <person name="Peng C."/>
            <person name="Meng J."/>
            <person name="Yang L."/>
            <person name="Liu J."/>
            <person name="Wen B."/>
            <person name="Zhang N."/>
            <person name="Huang Z."/>
            <person name="Zhu Q."/>
            <person name="Feng Y."/>
            <person name="Mount A."/>
            <person name="Hedgecock D."/>
            <person name="Xu Z."/>
            <person name="Liu Y."/>
            <person name="Domazet-Loso T."/>
            <person name="Du Y."/>
            <person name="Sun X."/>
            <person name="Zhang S."/>
            <person name="Liu B."/>
            <person name="Cheng P."/>
            <person name="Jiang X."/>
            <person name="Li J."/>
            <person name="Fan D."/>
            <person name="Wang W."/>
            <person name="Fu W."/>
            <person name="Wang T."/>
            <person name="Wang B."/>
            <person name="Zhang J."/>
            <person name="Peng Z."/>
            <person name="Li Y."/>
            <person name="Li N."/>
            <person name="Wang J."/>
            <person name="Chen M."/>
            <person name="He Y."/>
            <person name="Tan F."/>
            <person name="Song X."/>
            <person name="Zheng Q."/>
            <person name="Huang R."/>
            <person name="Yang H."/>
            <person name="Du X."/>
            <person name="Chen L."/>
            <person name="Yang M."/>
            <person name="Gaffney P.M."/>
            <person name="Wang S."/>
            <person name="Luo L."/>
            <person name="She Z."/>
            <person name="Ming Y."/>
            <person name="Huang W."/>
            <person name="Zhang S."/>
            <person name="Huang B."/>
            <person name="Zhang Y."/>
            <person name="Qu T."/>
            <person name="Ni P."/>
            <person name="Miao G."/>
            <person name="Wang J."/>
            <person name="Wang Q."/>
            <person name="Steinberg C.E."/>
            <person name="Wang H."/>
            <person name="Li N."/>
            <person name="Qian L."/>
            <person name="Zhang G."/>
            <person name="Li Y."/>
            <person name="Yang H."/>
            <person name="Liu X."/>
            <person name="Wang J."/>
            <person name="Yin Y."/>
            <person name="Wang J."/>
        </authorList>
    </citation>
    <scope>NUCLEOTIDE SEQUENCE [LARGE SCALE GENOMIC DNA]</scope>
    <source>
        <strain evidence="1">05x7-T-G4-1.051#20</strain>
    </source>
</reference>
<dbReference type="PROSITE" id="PS51309">
    <property type="entry name" value="PABC"/>
    <property type="match status" value="1"/>
</dbReference>
<dbReference type="AlphaFoldDB" id="K1QFI1"/>
<dbReference type="SUPFAM" id="SSF63570">
    <property type="entry name" value="PABC (PABP) domain"/>
    <property type="match status" value="1"/>
</dbReference>
<organism evidence="1">
    <name type="scientific">Magallana gigas</name>
    <name type="common">Pacific oyster</name>
    <name type="synonym">Crassostrea gigas</name>
    <dbReference type="NCBI Taxonomy" id="29159"/>
    <lineage>
        <taxon>Eukaryota</taxon>
        <taxon>Metazoa</taxon>
        <taxon>Spiralia</taxon>
        <taxon>Lophotrochozoa</taxon>
        <taxon>Mollusca</taxon>
        <taxon>Bivalvia</taxon>
        <taxon>Autobranchia</taxon>
        <taxon>Pteriomorphia</taxon>
        <taxon>Ostreida</taxon>
        <taxon>Ostreoidea</taxon>
        <taxon>Ostreidae</taxon>
        <taxon>Magallana</taxon>
    </lineage>
</organism>
<dbReference type="InterPro" id="IPR036053">
    <property type="entry name" value="PABP-dom"/>
</dbReference>
<dbReference type="InParanoid" id="K1QFI1"/>
<dbReference type="InterPro" id="IPR002004">
    <property type="entry name" value="PABP_HYD_C"/>
</dbReference>
<evidence type="ECO:0000313" key="1">
    <source>
        <dbReference type="EMBL" id="EKC32623.1"/>
    </source>
</evidence>
<accession>K1QFI1</accession>
<dbReference type="Pfam" id="PF00658">
    <property type="entry name" value="MLLE"/>
    <property type="match status" value="1"/>
</dbReference>
<protein>
    <submittedName>
        <fullName evidence="1">Polyadenylate-binding protein 1</fullName>
    </submittedName>
</protein>
<gene>
    <name evidence="1" type="ORF">CGI_10019026</name>
</gene>
<dbReference type="SMART" id="SM00517">
    <property type="entry name" value="PolyA"/>
    <property type="match status" value="1"/>
</dbReference>
<sequence>MHSEHVLTDQSKDRLTTVMVASVPPDQQKQMFGERLFPLISKICPDYAGKVTGMMLEIDNSDLPHILESRESLEGGESQRGNCCAGNLKKLLILNLVHIIDIKV</sequence>
<proteinExistence type="predicted"/>